<dbReference type="InterPro" id="IPR008042">
    <property type="entry name" value="Retrotrans_Pao"/>
</dbReference>
<dbReference type="SUPFAM" id="SSF53098">
    <property type="entry name" value="Ribonuclease H-like"/>
    <property type="match status" value="1"/>
</dbReference>
<feature type="domain" description="CCHC-type" evidence="7">
    <location>
        <begin position="761"/>
        <end position="774"/>
    </location>
</feature>
<feature type="domain" description="Integrase catalytic" evidence="8">
    <location>
        <begin position="1843"/>
        <end position="2035"/>
    </location>
</feature>
<dbReference type="InterPro" id="IPR040676">
    <property type="entry name" value="DUF5641"/>
</dbReference>
<dbReference type="Gene3D" id="3.30.70.270">
    <property type="match status" value="1"/>
</dbReference>
<feature type="domain" description="PHD-type" evidence="6">
    <location>
        <begin position="17"/>
        <end position="66"/>
    </location>
</feature>
<feature type="region of interest" description="Disordered" evidence="5">
    <location>
        <begin position="504"/>
        <end position="530"/>
    </location>
</feature>
<dbReference type="InterPro" id="IPR036397">
    <property type="entry name" value="RNaseH_sf"/>
</dbReference>
<evidence type="ECO:0000259" key="6">
    <source>
        <dbReference type="PROSITE" id="PS50016"/>
    </source>
</evidence>
<dbReference type="Gene3D" id="3.10.10.10">
    <property type="entry name" value="HIV Type 1 Reverse Transcriptase, subunit A, domain 1"/>
    <property type="match status" value="1"/>
</dbReference>
<dbReference type="Gene3D" id="3.30.420.10">
    <property type="entry name" value="Ribonuclease H-like superfamily/Ribonuclease H"/>
    <property type="match status" value="1"/>
</dbReference>
<dbReference type="Pfam" id="PF18701">
    <property type="entry name" value="DUF5641"/>
    <property type="match status" value="1"/>
</dbReference>
<dbReference type="Proteomes" id="UP000069940">
    <property type="component" value="Unassembled WGS sequence"/>
</dbReference>
<evidence type="ECO:0000256" key="1">
    <source>
        <dbReference type="ARBA" id="ARBA00022723"/>
    </source>
</evidence>
<sequence length="2138" mass="239981">MDKDGHVDGSRGDHVQESNCADCQRPDSAEDMVQCDQCDVWKHYTCAGVNDSVASRSFVCGNCTARQSAVDRSTADQSAIDLISVRSGSSRTSTTSAFSICLSQLVERQKLERVRVELELQRRHLDEQQQLIDKVVDGEETASHRSGGLPSGAKGAANNELAPPSSKALPTPPPPGAPLASAAGRSKQSTVETTNSTAPLMVTIPLSALDSSTVESLKLRKNPLDAFRNRVEQCEIRANPTPEQEDSSVVVSIPLSALDPRTVESLKARKDPQTALRELRNRVEQCEHRANPTPEELADLRAQVEICRTLLEGFQTSAEPSKAARRPETSNLRQAKLQYLTPAANSTRVDKQTGAIPKASRTLPVVVENELNLSLAGAVGGTDTSKDIWPLKMPASQTSCAPVSQSIAALETRPIDAGPSGKRQALNNSVNTNEYSSNNCPTTNNPTTREQPRFDARPGESHSLLTNSHEQPRESFARSGDATLFSSQFEQNSTHLQTRNLNSRAVDSSLPPRHLSNSQAIPHPDPVRPTQQQLAARQSLAKELPRFTGDPTEWPIFISNYRYTTDACGYTDGENMLRLQRSLSGPALETVRSRLVLPAAVPQVIETLRLRFGRPELLINALLRKVREIPAPKSDRLEGLIGFGMAVQALCDHIEAANERAHLSNPSLLQELVAKLPADQRMMWAGYKRGFQDVNLRTFGDYMAAVVRDATSVTTFEPEQKRINARDRPKHKGFVNSHATETAGTRDSSHDSKETPKQFNCAHCNKSGHRLRDCNAFTQLKVDDRWRRIRELKLCQSCLFSHGRRACRIRKVCEIDGCQYSHHKLLHSSAGPPKPSAPQIQVAEHHTHRQPTSSTLFRIIPVTLHGVSGSIDTFAFLDEGSDMTLVENDLVTSLGIQGTPLPLCLRWTGNTSRTEKGSQQVTIEIAGMGQKKRHKLLNARTVNNLGLPSQTFRMDEAERIHQHLKGIPVSSYENVVPRILIGIDNLRLAVPLKVREGEGTAPVAVKTRLGWCVYGPQGCNNRESYSFHICECSCDDTLHEAVKEFFAVEAAGAGPVDIPLTLEEERALTTLEQTTRRVGNRFETGLIWKQDNVEFPDSYSMAVRRLECLERRMDRNPELKENLHRQVSEYEAKGYAHKTTKAEMKAADPRRVWYLPVGAVINPKKPGKIRVIWDAAAKVDGVSLNSQLLKGPDQLSSLPAVLFRFRQYGVAVSSDIQEMFHQIRIREEDKHSQRFLWRAKPSDEPTVYLMDVATFGSTCSPASAQFVKNLNAEQHREQYPEAASAIIDDHYVDDYLTSFGSEEEAAKVARDVRHVHGNGGFKLHNWRSNSSRVLEQLDEVQSEADKVLNLVDGGKSERVLGMLWSPSADELSFSTQLSEEVQTLIQTGTRPTKRQVLRCVMTLFDPLGLLSPFIIHGRVLIQDLWREGTEWDEQISDDVNKKWKRWIQMIGYIAEIRIPRCYFHQATRETYQNSEYHVFVDASGEAYSCAIYLRTIDDRGEPRCCLVAAKSKVAPIKPWSIPKLELQGCVLGVRWSKFVKENHSLPISKMVFWCDATVPLGWIKADPRNYRQFVSFRVGEILEHTTANQWRWVPSKDNPADEATKWGSGPYFDPESKWFHGPTFLGLPETEWPRPKQRVTAPTEEMRASILHHCSFVPVIDFERFSSWGRLQRATAYVLRFLHNSAKRQPKFTGQLSQAELRAAEEVILKLVQLECYPDEIAALSNKVPNEIDQEAIGKESSIYRLMPMLDNVGVLRERGRISAAKDVCYNVQHPVILPRNHRVTELLVHHFHQRYRHGNAETVVNELRQLYTIPRLRLVVKQVTRDCALCKVRRARPAIPPMAPLPLARVAHHERAFTYTGVDYFGPLLVKQGRSNVKRWIALFTCLTVRAVHLEVAYSLSTESCISCVRRFVGRRGSPAEFFSDNGTNFQGADRVLRHQISQGLSNTFTNANTKWNFIPPGAPHMGGAWERLVRSVKAAMGEAYSEGKLDDEGLQTLVVEAESMVNSRPLTYLPLDCEEAEALTPNHFLVLSSNGAKSCFDGDSATIRSQSGELVRREILGRSWELIQRQLDVFWKRWLVEYLPVIRRQSKWFDETRTLDVGDLVMVAEPAKRSGWERGRIIRTTRIQTADIDRLS</sequence>
<dbReference type="InterPro" id="IPR001584">
    <property type="entry name" value="Integrase_cat-core"/>
</dbReference>
<dbReference type="Pfam" id="PF03564">
    <property type="entry name" value="DUF1759"/>
    <property type="match status" value="1"/>
</dbReference>
<feature type="compositionally biased region" description="Basic and acidic residues" evidence="5">
    <location>
        <begin position="450"/>
        <end position="460"/>
    </location>
</feature>
<feature type="region of interest" description="Disordered" evidence="5">
    <location>
        <begin position="1"/>
        <end position="22"/>
    </location>
</feature>
<keyword evidence="3" id="KW-0862">Zinc</keyword>
<dbReference type="SMART" id="SM00249">
    <property type="entry name" value="PHD"/>
    <property type="match status" value="1"/>
</dbReference>
<feature type="compositionally biased region" description="Low complexity" evidence="5">
    <location>
        <begin position="438"/>
        <end position="448"/>
    </location>
</feature>
<dbReference type="PROSITE" id="PS50016">
    <property type="entry name" value="ZF_PHD_2"/>
    <property type="match status" value="1"/>
</dbReference>
<dbReference type="InterPro" id="IPR005312">
    <property type="entry name" value="DUF1759"/>
</dbReference>
<feature type="compositionally biased region" description="Polar residues" evidence="5">
    <location>
        <begin position="737"/>
        <end position="746"/>
    </location>
</feature>
<dbReference type="RefSeq" id="XP_062703877.1">
    <property type="nucleotide sequence ID" value="XM_062847893.1"/>
</dbReference>
<reference evidence="9" key="2">
    <citation type="submission" date="2025-05" db="UniProtKB">
        <authorList>
            <consortium name="EnsemblMetazoa"/>
        </authorList>
    </citation>
    <scope>IDENTIFICATION</scope>
    <source>
        <strain evidence="9">Foshan</strain>
    </source>
</reference>
<accession>A0ABM1Z1K6</accession>
<evidence type="ECO:0000259" key="8">
    <source>
        <dbReference type="PROSITE" id="PS50994"/>
    </source>
</evidence>
<keyword evidence="1" id="KW-0479">Metal-binding</keyword>
<feature type="region of interest" description="Disordered" evidence="5">
    <location>
        <begin position="413"/>
        <end position="477"/>
    </location>
</feature>
<dbReference type="InterPro" id="IPR001878">
    <property type="entry name" value="Znf_CCHC"/>
</dbReference>
<name>A0ABM1Z1K6_AEDAL</name>
<dbReference type="PANTHER" id="PTHR47331">
    <property type="entry name" value="PHD-TYPE DOMAIN-CONTAINING PROTEIN"/>
    <property type="match status" value="1"/>
</dbReference>
<feature type="region of interest" description="Disordered" evidence="5">
    <location>
        <begin position="138"/>
        <end position="196"/>
    </location>
</feature>
<proteinExistence type="predicted"/>
<dbReference type="InterPro" id="IPR043128">
    <property type="entry name" value="Rev_trsase/Diguanyl_cyclase"/>
</dbReference>
<dbReference type="PANTHER" id="PTHR47331:SF1">
    <property type="entry name" value="GAG-LIKE PROTEIN"/>
    <property type="match status" value="1"/>
</dbReference>
<feature type="compositionally biased region" description="Basic and acidic residues" evidence="5">
    <location>
        <begin position="1"/>
        <end position="16"/>
    </location>
</feature>
<feature type="region of interest" description="Disordered" evidence="5">
    <location>
        <begin position="730"/>
        <end position="757"/>
    </location>
</feature>
<evidence type="ECO:0000256" key="2">
    <source>
        <dbReference type="ARBA" id="ARBA00022771"/>
    </source>
</evidence>
<evidence type="ECO:0000313" key="9">
    <source>
        <dbReference type="EnsemblMetazoa" id="AALFPA23_014107.P20511"/>
    </source>
</evidence>
<organism evidence="9 10">
    <name type="scientific">Aedes albopictus</name>
    <name type="common">Asian tiger mosquito</name>
    <name type="synonym">Stegomyia albopicta</name>
    <dbReference type="NCBI Taxonomy" id="7160"/>
    <lineage>
        <taxon>Eukaryota</taxon>
        <taxon>Metazoa</taxon>
        <taxon>Ecdysozoa</taxon>
        <taxon>Arthropoda</taxon>
        <taxon>Hexapoda</taxon>
        <taxon>Insecta</taxon>
        <taxon>Pterygota</taxon>
        <taxon>Neoptera</taxon>
        <taxon>Endopterygota</taxon>
        <taxon>Diptera</taxon>
        <taxon>Nematocera</taxon>
        <taxon>Culicoidea</taxon>
        <taxon>Culicidae</taxon>
        <taxon>Culicinae</taxon>
        <taxon>Aedini</taxon>
        <taxon>Aedes</taxon>
        <taxon>Stegomyia</taxon>
    </lineage>
</organism>
<dbReference type="CDD" id="cd01644">
    <property type="entry name" value="RT_pepA17"/>
    <property type="match status" value="1"/>
</dbReference>
<feature type="compositionally biased region" description="Polar residues" evidence="5">
    <location>
        <begin position="425"/>
        <end position="437"/>
    </location>
</feature>
<dbReference type="EnsemblMetazoa" id="AALFPA23_014107.R20511">
    <property type="protein sequence ID" value="AALFPA23_014107.P20511"/>
    <property type="gene ID" value="AALFPA23_014107"/>
</dbReference>
<dbReference type="Pfam" id="PF05380">
    <property type="entry name" value="Peptidase_A17"/>
    <property type="match status" value="1"/>
</dbReference>
<dbReference type="InterPro" id="IPR011011">
    <property type="entry name" value="Znf_FYVE_PHD"/>
</dbReference>
<dbReference type="InterPro" id="IPR012337">
    <property type="entry name" value="RNaseH-like_sf"/>
</dbReference>
<dbReference type="InterPro" id="IPR019787">
    <property type="entry name" value="Znf_PHD-finger"/>
</dbReference>
<dbReference type="InterPro" id="IPR001965">
    <property type="entry name" value="Znf_PHD"/>
</dbReference>
<dbReference type="SUPFAM" id="SSF56672">
    <property type="entry name" value="DNA/RNA polymerases"/>
    <property type="match status" value="1"/>
</dbReference>
<reference evidence="10" key="1">
    <citation type="journal article" date="2015" name="Proc. Natl. Acad. Sci. U.S.A.">
        <title>Genome sequence of the Asian Tiger mosquito, Aedes albopictus, reveals insights into its biology, genetics, and evolution.</title>
        <authorList>
            <person name="Chen X.G."/>
            <person name="Jiang X."/>
            <person name="Gu J."/>
            <person name="Xu M."/>
            <person name="Wu Y."/>
            <person name="Deng Y."/>
            <person name="Zhang C."/>
            <person name="Bonizzoni M."/>
            <person name="Dermauw W."/>
            <person name="Vontas J."/>
            <person name="Armbruster P."/>
            <person name="Huang X."/>
            <person name="Yang Y."/>
            <person name="Zhang H."/>
            <person name="He W."/>
            <person name="Peng H."/>
            <person name="Liu Y."/>
            <person name="Wu K."/>
            <person name="Chen J."/>
            <person name="Lirakis M."/>
            <person name="Topalis P."/>
            <person name="Van Leeuwen T."/>
            <person name="Hall A.B."/>
            <person name="Jiang X."/>
            <person name="Thorpe C."/>
            <person name="Mueller R.L."/>
            <person name="Sun C."/>
            <person name="Waterhouse R.M."/>
            <person name="Yan G."/>
            <person name="Tu Z.J."/>
            <person name="Fang X."/>
            <person name="James A.A."/>
        </authorList>
    </citation>
    <scope>NUCLEOTIDE SEQUENCE [LARGE SCALE GENOMIC DNA]</scope>
    <source>
        <strain evidence="10">Foshan</strain>
    </source>
</reference>
<evidence type="ECO:0008006" key="11">
    <source>
        <dbReference type="Google" id="ProtNLM"/>
    </source>
</evidence>
<dbReference type="Gene3D" id="3.30.40.10">
    <property type="entry name" value="Zinc/RING finger domain, C3HC4 (zinc finger)"/>
    <property type="match status" value="1"/>
</dbReference>
<keyword evidence="2 4" id="KW-0863">Zinc-finger</keyword>
<feature type="compositionally biased region" description="Polar residues" evidence="5">
    <location>
        <begin position="186"/>
        <end position="196"/>
    </location>
</feature>
<evidence type="ECO:0000259" key="7">
    <source>
        <dbReference type="PROSITE" id="PS50158"/>
    </source>
</evidence>
<evidence type="ECO:0000313" key="10">
    <source>
        <dbReference type="Proteomes" id="UP000069940"/>
    </source>
</evidence>
<dbReference type="SUPFAM" id="SSF57903">
    <property type="entry name" value="FYVE/PHD zinc finger"/>
    <property type="match status" value="1"/>
</dbReference>
<evidence type="ECO:0000256" key="5">
    <source>
        <dbReference type="SAM" id="MobiDB-lite"/>
    </source>
</evidence>
<feature type="compositionally biased region" description="Basic and acidic residues" evidence="5">
    <location>
        <begin position="747"/>
        <end position="756"/>
    </location>
</feature>
<keyword evidence="10" id="KW-1185">Reference proteome</keyword>
<evidence type="ECO:0000256" key="3">
    <source>
        <dbReference type="ARBA" id="ARBA00022833"/>
    </source>
</evidence>
<dbReference type="Pfam" id="PF00628">
    <property type="entry name" value="PHD"/>
    <property type="match status" value="1"/>
</dbReference>
<evidence type="ECO:0000256" key="4">
    <source>
        <dbReference type="PROSITE-ProRule" id="PRU00047"/>
    </source>
</evidence>
<dbReference type="GeneID" id="115259409"/>
<dbReference type="PROSITE" id="PS50158">
    <property type="entry name" value="ZF_CCHC"/>
    <property type="match status" value="1"/>
</dbReference>
<dbReference type="InterPro" id="IPR013083">
    <property type="entry name" value="Znf_RING/FYVE/PHD"/>
</dbReference>
<dbReference type="InterPro" id="IPR043502">
    <property type="entry name" value="DNA/RNA_pol_sf"/>
</dbReference>
<protein>
    <recommendedName>
        <fullName evidence="11">Endonuclease</fullName>
    </recommendedName>
</protein>
<dbReference type="PROSITE" id="PS50994">
    <property type="entry name" value="INTEGRASE"/>
    <property type="match status" value="1"/>
</dbReference>